<dbReference type="PANTHER" id="PTHR48053:SF71">
    <property type="entry name" value="LEUCINE RICH REPEAT FAMILY PROTEIN, EXPRESSED"/>
    <property type="match status" value="1"/>
</dbReference>
<evidence type="ECO:0000256" key="6">
    <source>
        <dbReference type="ARBA" id="ARBA00023170"/>
    </source>
</evidence>
<evidence type="ECO:0000313" key="10">
    <source>
        <dbReference type="Proteomes" id="UP001153076"/>
    </source>
</evidence>
<dbReference type="InterPro" id="IPR032675">
    <property type="entry name" value="LRR_dom_sf"/>
</dbReference>
<dbReference type="Gene3D" id="1.10.510.10">
    <property type="entry name" value="Transferase(Phosphotransferase) domain 1"/>
    <property type="match status" value="1"/>
</dbReference>
<gene>
    <name evidence="9" type="ORF">Cgig2_014010</name>
</gene>
<dbReference type="GO" id="GO:0016020">
    <property type="term" value="C:membrane"/>
    <property type="evidence" value="ECO:0007669"/>
    <property type="project" value="UniProtKB-SubCell"/>
</dbReference>
<reference evidence="9" key="1">
    <citation type="submission" date="2022-04" db="EMBL/GenBank/DDBJ databases">
        <title>Carnegiea gigantea Genome sequencing and assembly v2.</title>
        <authorList>
            <person name="Copetti D."/>
            <person name="Sanderson M.J."/>
            <person name="Burquez A."/>
            <person name="Wojciechowski M.F."/>
        </authorList>
    </citation>
    <scope>NUCLEOTIDE SEQUENCE</scope>
    <source>
        <strain evidence="9">SGP5-SGP5p</strain>
        <tissue evidence="9">Aerial part</tissue>
    </source>
</reference>
<name>A0A9Q1KXA3_9CARY</name>
<dbReference type="OrthoDB" id="676979at2759"/>
<comment type="caution">
    <text evidence="9">The sequence shown here is derived from an EMBL/GenBank/DDBJ whole genome shotgun (WGS) entry which is preliminary data.</text>
</comment>
<organism evidence="9 10">
    <name type="scientific">Carnegiea gigantea</name>
    <dbReference type="NCBI Taxonomy" id="171969"/>
    <lineage>
        <taxon>Eukaryota</taxon>
        <taxon>Viridiplantae</taxon>
        <taxon>Streptophyta</taxon>
        <taxon>Embryophyta</taxon>
        <taxon>Tracheophyta</taxon>
        <taxon>Spermatophyta</taxon>
        <taxon>Magnoliopsida</taxon>
        <taxon>eudicotyledons</taxon>
        <taxon>Gunneridae</taxon>
        <taxon>Pentapetalae</taxon>
        <taxon>Caryophyllales</taxon>
        <taxon>Cactineae</taxon>
        <taxon>Cactaceae</taxon>
        <taxon>Cactoideae</taxon>
        <taxon>Echinocereeae</taxon>
        <taxon>Carnegiea</taxon>
    </lineage>
</organism>
<evidence type="ECO:0000256" key="8">
    <source>
        <dbReference type="SAM" id="Phobius"/>
    </source>
</evidence>
<dbReference type="Proteomes" id="UP001153076">
    <property type="component" value="Unassembled WGS sequence"/>
</dbReference>
<protein>
    <submittedName>
        <fullName evidence="9">Uncharacterized protein</fullName>
    </submittedName>
</protein>
<feature type="transmembrane region" description="Helical" evidence="8">
    <location>
        <begin position="354"/>
        <end position="371"/>
    </location>
</feature>
<evidence type="ECO:0000256" key="5">
    <source>
        <dbReference type="ARBA" id="ARBA00023136"/>
    </source>
</evidence>
<evidence type="ECO:0000256" key="7">
    <source>
        <dbReference type="ARBA" id="ARBA00023180"/>
    </source>
</evidence>
<keyword evidence="4" id="KW-0677">Repeat</keyword>
<sequence>MKSYVERFGGAISQHIGDLTFLRSIDLSNNLLIGEIPSTISHCVSFQYLSVGGNSLVGEISPKFSSLLMLKDLFISRNNLNGPIFSTMLNLASLEELSASYNVFVGVIADTIGQMKNPVLLQLGANLFTGTLPSSIYSLSSINVLFLSFNKLHGKLPTNIASKLPHLLTLLLHVNHFTGSLPISLSNISSLTAIGLSGNKFTGRIGNNSLGTGGANDLNFLNFLSAENLVQLDVANNKLSAEVPITIACLLKFHLTYINLSWDSFEGEVPAEGVLNTSTIFLCRFVEAFSSYIYQDASVPRQISLFSLKLILYCACALTGVAIHIECGYIYMILDGSTFKLEKSVYGLGSNPFTANYIYSYGIAVLGMMTAKRPADYMFKEGLNLQTYMKMVLPDQVVQIVDTRLLDNEAYMLNIIRTPTQAETWMNCVVTMMKIGVACSMKSP</sequence>
<keyword evidence="3" id="KW-0732">Signal</keyword>
<evidence type="ECO:0000313" key="9">
    <source>
        <dbReference type="EMBL" id="KAJ8451238.1"/>
    </source>
</evidence>
<evidence type="ECO:0000256" key="4">
    <source>
        <dbReference type="ARBA" id="ARBA00022737"/>
    </source>
</evidence>
<dbReference type="EMBL" id="JAKOGI010000010">
    <property type="protein sequence ID" value="KAJ8451238.1"/>
    <property type="molecule type" value="Genomic_DNA"/>
</dbReference>
<dbReference type="Gene3D" id="3.80.10.10">
    <property type="entry name" value="Ribonuclease Inhibitor"/>
    <property type="match status" value="3"/>
</dbReference>
<keyword evidence="8" id="KW-0812">Transmembrane</keyword>
<evidence type="ECO:0000256" key="2">
    <source>
        <dbReference type="ARBA" id="ARBA00022614"/>
    </source>
</evidence>
<keyword evidence="10" id="KW-1185">Reference proteome</keyword>
<accession>A0A9Q1KXA3</accession>
<keyword evidence="5 8" id="KW-0472">Membrane</keyword>
<dbReference type="InterPro" id="IPR051716">
    <property type="entry name" value="Plant_RL_S/T_kinase"/>
</dbReference>
<comment type="subcellular location">
    <subcellularLocation>
        <location evidence="1">Membrane</location>
        <topology evidence="1">Single-pass type I membrane protein</topology>
    </subcellularLocation>
</comment>
<keyword evidence="8" id="KW-1133">Transmembrane helix</keyword>
<dbReference type="SUPFAM" id="SSF52058">
    <property type="entry name" value="L domain-like"/>
    <property type="match status" value="1"/>
</dbReference>
<dbReference type="InterPro" id="IPR001611">
    <property type="entry name" value="Leu-rich_rpt"/>
</dbReference>
<keyword evidence="7" id="KW-0325">Glycoprotein</keyword>
<evidence type="ECO:0000256" key="3">
    <source>
        <dbReference type="ARBA" id="ARBA00022729"/>
    </source>
</evidence>
<dbReference type="PANTHER" id="PTHR48053">
    <property type="entry name" value="LEUCINE RICH REPEAT FAMILY PROTEIN, EXPRESSED"/>
    <property type="match status" value="1"/>
</dbReference>
<keyword evidence="2" id="KW-0433">Leucine-rich repeat</keyword>
<dbReference type="AlphaFoldDB" id="A0A9Q1KXA3"/>
<feature type="transmembrane region" description="Helical" evidence="8">
    <location>
        <begin position="310"/>
        <end position="334"/>
    </location>
</feature>
<dbReference type="FunFam" id="3.80.10.10:FF:000041">
    <property type="entry name" value="LRR receptor-like serine/threonine-protein kinase ERECTA"/>
    <property type="match status" value="1"/>
</dbReference>
<proteinExistence type="predicted"/>
<dbReference type="Pfam" id="PF00560">
    <property type="entry name" value="LRR_1"/>
    <property type="match status" value="1"/>
</dbReference>
<keyword evidence="6" id="KW-0675">Receptor</keyword>
<evidence type="ECO:0000256" key="1">
    <source>
        <dbReference type="ARBA" id="ARBA00004479"/>
    </source>
</evidence>